<reference evidence="4" key="1">
    <citation type="journal article" date="2017" name="Nat. Ecol. Evol.">
        <title>Genome expansion and lineage-specific genetic innovations in the forest pathogenic fungi Armillaria.</title>
        <authorList>
            <person name="Sipos G."/>
            <person name="Prasanna A.N."/>
            <person name="Walter M.C."/>
            <person name="O'Connor E."/>
            <person name="Balint B."/>
            <person name="Krizsan K."/>
            <person name="Kiss B."/>
            <person name="Hess J."/>
            <person name="Varga T."/>
            <person name="Slot J."/>
            <person name="Riley R."/>
            <person name="Boka B."/>
            <person name="Rigling D."/>
            <person name="Barry K."/>
            <person name="Lee J."/>
            <person name="Mihaltcheva S."/>
            <person name="LaButti K."/>
            <person name="Lipzen A."/>
            <person name="Waldron R."/>
            <person name="Moloney N.M."/>
            <person name="Sperisen C."/>
            <person name="Kredics L."/>
            <person name="Vagvoelgyi C."/>
            <person name="Patrignani A."/>
            <person name="Fitzpatrick D."/>
            <person name="Nagy I."/>
            <person name="Doyle S."/>
            <person name="Anderson J.B."/>
            <person name="Grigoriev I.V."/>
            <person name="Gueldener U."/>
            <person name="Muensterkoetter M."/>
            <person name="Nagy L.G."/>
        </authorList>
    </citation>
    <scope>NUCLEOTIDE SEQUENCE [LARGE SCALE GENOMIC DNA]</scope>
    <source>
        <strain evidence="4">C18/9</strain>
    </source>
</reference>
<dbReference type="InterPro" id="IPR036397">
    <property type="entry name" value="RNaseH_sf"/>
</dbReference>
<proteinExistence type="predicted"/>
<dbReference type="InterPro" id="IPR001584">
    <property type="entry name" value="Integrase_cat-core"/>
</dbReference>
<keyword evidence="4" id="KW-1185">Reference proteome</keyword>
<evidence type="ECO:0000259" key="2">
    <source>
        <dbReference type="PROSITE" id="PS50994"/>
    </source>
</evidence>
<evidence type="ECO:0000256" key="1">
    <source>
        <dbReference type="ARBA" id="ARBA00022884"/>
    </source>
</evidence>
<dbReference type="OrthoDB" id="2273864at2759"/>
<dbReference type="SUPFAM" id="SSF53098">
    <property type="entry name" value="Ribonuclease H-like"/>
    <property type="match status" value="1"/>
</dbReference>
<feature type="domain" description="Integrase catalytic" evidence="2">
    <location>
        <begin position="1"/>
        <end position="96"/>
    </location>
</feature>
<dbReference type="OMA" id="CIFGHSA"/>
<dbReference type="PANTHER" id="PTHR37984">
    <property type="entry name" value="PROTEIN CBG26694"/>
    <property type="match status" value="1"/>
</dbReference>
<dbReference type="PROSITE" id="PS50994">
    <property type="entry name" value="INTEGRASE"/>
    <property type="match status" value="1"/>
</dbReference>
<accession>A0A284QTW5</accession>
<dbReference type="Gene3D" id="3.30.420.10">
    <property type="entry name" value="Ribonuclease H-like superfamily/Ribonuclease H"/>
    <property type="match status" value="1"/>
</dbReference>
<dbReference type="InterPro" id="IPR050951">
    <property type="entry name" value="Retrovirus_Pol_polyprotein"/>
</dbReference>
<dbReference type="Proteomes" id="UP000219338">
    <property type="component" value="Unassembled WGS sequence"/>
</dbReference>
<name>A0A284QTW5_ARMOS</name>
<organism evidence="3 4">
    <name type="scientific">Armillaria ostoyae</name>
    <name type="common">Armillaria root rot fungus</name>
    <dbReference type="NCBI Taxonomy" id="47428"/>
    <lineage>
        <taxon>Eukaryota</taxon>
        <taxon>Fungi</taxon>
        <taxon>Dikarya</taxon>
        <taxon>Basidiomycota</taxon>
        <taxon>Agaricomycotina</taxon>
        <taxon>Agaricomycetes</taxon>
        <taxon>Agaricomycetidae</taxon>
        <taxon>Agaricales</taxon>
        <taxon>Marasmiineae</taxon>
        <taxon>Physalacriaceae</taxon>
        <taxon>Armillaria</taxon>
    </lineage>
</organism>
<sequence length="159" mass="18460">MPTTVISDRGPQFVSKFMKELYQMLDITQNASTAFHPQTDGQMKRVNQEVKKYLCIFINHRQDDWADWLPLVEFTYNNQVHSATGKSLFMVMYGRNPHVIPDSPRSSPFSVPTTNNFADAMTQIHKEVQNTMEASNEKMKAQYDKHKRNSVMYQIGEHV</sequence>
<keyword evidence="1" id="KW-0694">RNA-binding</keyword>
<protein>
    <recommendedName>
        <fullName evidence="2">Integrase catalytic domain-containing protein</fullName>
    </recommendedName>
</protein>
<dbReference type="EMBL" id="FUEG01000002">
    <property type="protein sequence ID" value="SJK99889.1"/>
    <property type="molecule type" value="Genomic_DNA"/>
</dbReference>
<dbReference type="GO" id="GO:0005634">
    <property type="term" value="C:nucleus"/>
    <property type="evidence" value="ECO:0007669"/>
    <property type="project" value="UniProtKB-ARBA"/>
</dbReference>
<dbReference type="GO" id="GO:0015074">
    <property type="term" value="P:DNA integration"/>
    <property type="evidence" value="ECO:0007669"/>
    <property type="project" value="InterPro"/>
</dbReference>
<dbReference type="PANTHER" id="PTHR37984:SF5">
    <property type="entry name" value="PROTEIN NYNRIN-LIKE"/>
    <property type="match status" value="1"/>
</dbReference>
<gene>
    <name evidence="3" type="ORF">ARMOST_03200</name>
</gene>
<dbReference type="InterPro" id="IPR012337">
    <property type="entry name" value="RNaseH-like_sf"/>
</dbReference>
<dbReference type="GO" id="GO:0003723">
    <property type="term" value="F:RNA binding"/>
    <property type="evidence" value="ECO:0007669"/>
    <property type="project" value="UniProtKB-KW"/>
</dbReference>
<evidence type="ECO:0000313" key="3">
    <source>
        <dbReference type="EMBL" id="SJK99889.1"/>
    </source>
</evidence>
<dbReference type="AlphaFoldDB" id="A0A284QTW5"/>
<evidence type="ECO:0000313" key="4">
    <source>
        <dbReference type="Proteomes" id="UP000219338"/>
    </source>
</evidence>